<dbReference type="AlphaFoldDB" id="A0A292PZQ1"/>
<evidence type="ECO:0000256" key="1">
    <source>
        <dbReference type="SAM" id="Phobius"/>
    </source>
</evidence>
<name>A0A292PZQ1_9PEZI</name>
<evidence type="ECO:0000313" key="3">
    <source>
        <dbReference type="Proteomes" id="UP001412239"/>
    </source>
</evidence>
<keyword evidence="1" id="KW-0812">Transmembrane</keyword>
<evidence type="ECO:0000313" key="2">
    <source>
        <dbReference type="EMBL" id="CUS12624.1"/>
    </source>
</evidence>
<dbReference type="EMBL" id="LN890987">
    <property type="protein sequence ID" value="CUS12624.1"/>
    <property type="molecule type" value="Genomic_DNA"/>
</dbReference>
<keyword evidence="1" id="KW-0472">Membrane</keyword>
<keyword evidence="3" id="KW-1185">Reference proteome</keyword>
<keyword evidence="1" id="KW-1133">Transmembrane helix</keyword>
<proteinExistence type="predicted"/>
<dbReference type="Proteomes" id="UP001412239">
    <property type="component" value="Unassembled WGS sequence"/>
</dbReference>
<feature type="transmembrane region" description="Helical" evidence="1">
    <location>
        <begin position="51"/>
        <end position="72"/>
    </location>
</feature>
<sequence length="128" mass="14845">MTIFVNTLLAFFWLTVCFYQTVALGKLRRIIDKMCPHRFRSRFLWCQNPKMTLLFSGLALCTYSVFIIWACCTQRRALRKLRAWHAVQRRFGKYEDEPGAGESVTRLDELGSRRMGGSIGTGVGERTR</sequence>
<accession>A0A292PZQ1</accession>
<reference evidence="2" key="1">
    <citation type="submission" date="2015-10" db="EMBL/GenBank/DDBJ databases">
        <authorList>
            <person name="Regsiter A."/>
            <person name="william w."/>
        </authorList>
    </citation>
    <scope>NUCLEOTIDE SEQUENCE</scope>
    <source>
        <strain evidence="2">Montdore</strain>
    </source>
</reference>
<gene>
    <name evidence="2" type="ORF">GSTUAT00003237001</name>
</gene>
<protein>
    <submittedName>
        <fullName evidence="2">Uncharacterized protein</fullName>
    </submittedName>
</protein>
<organism evidence="2 3">
    <name type="scientific">Tuber aestivum</name>
    <name type="common">summer truffle</name>
    <dbReference type="NCBI Taxonomy" id="59557"/>
    <lineage>
        <taxon>Eukaryota</taxon>
        <taxon>Fungi</taxon>
        <taxon>Dikarya</taxon>
        <taxon>Ascomycota</taxon>
        <taxon>Pezizomycotina</taxon>
        <taxon>Pezizomycetes</taxon>
        <taxon>Pezizales</taxon>
        <taxon>Tuberaceae</taxon>
        <taxon>Tuber</taxon>
    </lineage>
</organism>